<evidence type="ECO:0000256" key="1">
    <source>
        <dbReference type="ARBA" id="ARBA00001974"/>
    </source>
</evidence>
<dbReference type="Gene3D" id="2.40.110.10">
    <property type="entry name" value="Butyryl-CoA Dehydrogenase, subunit A, domain 2"/>
    <property type="match status" value="1"/>
</dbReference>
<feature type="domain" description="Acyl-CoA dehydrogenase/oxidase N-terminal" evidence="9">
    <location>
        <begin position="6"/>
        <end position="117"/>
    </location>
</feature>
<reference evidence="10" key="2">
    <citation type="journal article" date="2014" name="ISME J.">
        <title>Microbial stratification in low pH oxic and suboxic macroscopic growths along an acid mine drainage.</title>
        <authorList>
            <person name="Mendez-Garcia C."/>
            <person name="Mesa V."/>
            <person name="Sprenger R.R."/>
            <person name="Richter M."/>
            <person name="Diez M.S."/>
            <person name="Solano J."/>
            <person name="Bargiela R."/>
            <person name="Golyshina O.V."/>
            <person name="Manteca A."/>
            <person name="Ramos J.L."/>
            <person name="Gallego J.R."/>
            <person name="Llorente I."/>
            <person name="Martins Dos Santos V.A."/>
            <person name="Jensen O.N."/>
            <person name="Pelaez A.I."/>
            <person name="Sanchez J."/>
            <person name="Ferrer M."/>
        </authorList>
    </citation>
    <scope>NUCLEOTIDE SEQUENCE</scope>
</reference>
<protein>
    <submittedName>
        <fullName evidence="10">Acyl-CoA dehydrogenase domain-containing protein</fullName>
    </submittedName>
</protein>
<dbReference type="PIRSF" id="PIRSF016578">
    <property type="entry name" value="HsaA"/>
    <property type="match status" value="1"/>
</dbReference>
<dbReference type="SUPFAM" id="SSF56645">
    <property type="entry name" value="Acyl-CoA dehydrogenase NM domain-like"/>
    <property type="match status" value="1"/>
</dbReference>
<keyword evidence="5" id="KW-0560">Oxidoreductase</keyword>
<dbReference type="InterPro" id="IPR009075">
    <property type="entry name" value="AcylCo_DH/oxidase_C"/>
</dbReference>
<dbReference type="InterPro" id="IPR006091">
    <property type="entry name" value="Acyl-CoA_Oxase/DH_mid-dom"/>
</dbReference>
<dbReference type="Pfam" id="PF02771">
    <property type="entry name" value="Acyl-CoA_dh_N"/>
    <property type="match status" value="1"/>
</dbReference>
<reference evidence="10" key="1">
    <citation type="submission" date="2013-08" db="EMBL/GenBank/DDBJ databases">
        <authorList>
            <person name="Mendez C."/>
            <person name="Richter M."/>
            <person name="Ferrer M."/>
            <person name="Sanchez J."/>
        </authorList>
    </citation>
    <scope>NUCLEOTIDE SEQUENCE</scope>
</reference>
<dbReference type="Gene3D" id="1.10.540.10">
    <property type="entry name" value="Acyl-CoA dehydrogenase/oxidase, N-terminal domain"/>
    <property type="match status" value="1"/>
</dbReference>
<evidence type="ECO:0000256" key="3">
    <source>
        <dbReference type="ARBA" id="ARBA00022630"/>
    </source>
</evidence>
<name>T1D603_9ZZZZ</name>
<evidence type="ECO:0000259" key="7">
    <source>
        <dbReference type="Pfam" id="PF00441"/>
    </source>
</evidence>
<sequence length="361" mass="39446">MDLSLSDEERDLQEAIRRFARKEIAPIADKMDREDYFPRDVFRRLGDAGFLGVSVPPEYGGLGLSYRCQALILEEIARVSPALALSVGAHSNLFCDNLARNGSDAQRSTFLPPLARGCNRGARSHRTRRRARTRSRCGPSPSARGDRYVLNGSKQFITNGPVADTLLVYAKTDPEKGSHGISAFIVPRSAPGFVVARSLDKMGMRGSPTGELAFQDCEIPAANLVGPENEGVRIMMGGLNVERAVLAGISVGITAECLERSLEYARQREQFGQKIGHFELIAAKIANMWMDLEASRQLLYGALAAVTRDKRSARASAAALTFASEASTRAALEAIQIWGGYGYMRDVPLERLARDAKLLEI</sequence>
<feature type="domain" description="Acyl-CoA oxidase/dehydrogenase middle" evidence="8">
    <location>
        <begin position="144"/>
        <end position="217"/>
    </location>
</feature>
<feature type="region of interest" description="Disordered" evidence="6">
    <location>
        <begin position="119"/>
        <end position="146"/>
    </location>
</feature>
<dbReference type="AlphaFoldDB" id="T1D603"/>
<dbReference type="InterPro" id="IPR046373">
    <property type="entry name" value="Acyl-CoA_Oxase/DH_mid-dom_sf"/>
</dbReference>
<evidence type="ECO:0000256" key="2">
    <source>
        <dbReference type="ARBA" id="ARBA00009347"/>
    </source>
</evidence>
<keyword evidence="3" id="KW-0285">Flavoprotein</keyword>
<dbReference type="InterPro" id="IPR036250">
    <property type="entry name" value="AcylCo_DH-like_C"/>
</dbReference>
<dbReference type="FunFam" id="1.10.540.10:FF:000002">
    <property type="entry name" value="Acyl-CoA dehydrogenase FadE19"/>
    <property type="match status" value="1"/>
</dbReference>
<organism evidence="10">
    <name type="scientific">mine drainage metagenome</name>
    <dbReference type="NCBI Taxonomy" id="410659"/>
    <lineage>
        <taxon>unclassified sequences</taxon>
        <taxon>metagenomes</taxon>
        <taxon>ecological metagenomes</taxon>
    </lineage>
</organism>
<evidence type="ECO:0000259" key="8">
    <source>
        <dbReference type="Pfam" id="PF02770"/>
    </source>
</evidence>
<dbReference type="EMBL" id="AUZY01000943">
    <property type="protein sequence ID" value="EQD76909.1"/>
    <property type="molecule type" value="Genomic_DNA"/>
</dbReference>
<evidence type="ECO:0000259" key="9">
    <source>
        <dbReference type="Pfam" id="PF02771"/>
    </source>
</evidence>
<feature type="non-terminal residue" evidence="10">
    <location>
        <position position="361"/>
    </location>
</feature>
<gene>
    <name evidence="10" type="ORF">B1B_01368</name>
</gene>
<dbReference type="InterPro" id="IPR009100">
    <property type="entry name" value="AcylCoA_DH/oxidase_NM_dom_sf"/>
</dbReference>
<evidence type="ECO:0000256" key="4">
    <source>
        <dbReference type="ARBA" id="ARBA00022827"/>
    </source>
</evidence>
<dbReference type="PROSITE" id="PS00073">
    <property type="entry name" value="ACYL_COA_DH_2"/>
    <property type="match status" value="1"/>
</dbReference>
<keyword evidence="4" id="KW-0274">FAD</keyword>
<evidence type="ECO:0000256" key="5">
    <source>
        <dbReference type="ARBA" id="ARBA00023002"/>
    </source>
</evidence>
<dbReference type="InterPro" id="IPR037069">
    <property type="entry name" value="AcylCoA_DH/ox_N_sf"/>
</dbReference>
<evidence type="ECO:0000256" key="6">
    <source>
        <dbReference type="SAM" id="MobiDB-lite"/>
    </source>
</evidence>
<dbReference type="Gene3D" id="1.20.140.10">
    <property type="entry name" value="Butyryl-CoA Dehydrogenase, subunit A, domain 3"/>
    <property type="match status" value="1"/>
</dbReference>
<dbReference type="PANTHER" id="PTHR43884">
    <property type="entry name" value="ACYL-COA DEHYDROGENASE"/>
    <property type="match status" value="1"/>
</dbReference>
<dbReference type="InterPro" id="IPR006089">
    <property type="entry name" value="Acyl-CoA_DH_CS"/>
</dbReference>
<dbReference type="PANTHER" id="PTHR43884:SF12">
    <property type="entry name" value="ISOVALERYL-COA DEHYDROGENASE, MITOCHONDRIAL-RELATED"/>
    <property type="match status" value="1"/>
</dbReference>
<dbReference type="Pfam" id="PF02770">
    <property type="entry name" value="Acyl-CoA_dh_M"/>
    <property type="match status" value="1"/>
</dbReference>
<dbReference type="GO" id="GO:0008470">
    <property type="term" value="F:3-methylbutanoyl-CoA dehydrogenase activity"/>
    <property type="evidence" value="ECO:0007669"/>
    <property type="project" value="TreeGrafter"/>
</dbReference>
<dbReference type="GO" id="GO:0050660">
    <property type="term" value="F:flavin adenine dinucleotide binding"/>
    <property type="evidence" value="ECO:0007669"/>
    <property type="project" value="InterPro"/>
</dbReference>
<dbReference type="InterPro" id="IPR013786">
    <property type="entry name" value="AcylCoA_DH/ox_N"/>
</dbReference>
<dbReference type="GO" id="GO:0006552">
    <property type="term" value="P:L-leucine catabolic process"/>
    <property type="evidence" value="ECO:0007669"/>
    <property type="project" value="TreeGrafter"/>
</dbReference>
<comment type="cofactor">
    <cofactor evidence="1">
        <name>FAD</name>
        <dbReference type="ChEBI" id="CHEBI:57692"/>
    </cofactor>
</comment>
<dbReference type="Pfam" id="PF00441">
    <property type="entry name" value="Acyl-CoA_dh_1"/>
    <property type="match status" value="1"/>
</dbReference>
<comment type="caution">
    <text evidence="10">The sequence shown here is derived from an EMBL/GenBank/DDBJ whole genome shotgun (WGS) entry which is preliminary data.</text>
</comment>
<accession>T1D603</accession>
<feature type="domain" description="Acyl-CoA dehydrogenase/oxidase C-terminal" evidence="7">
    <location>
        <begin position="229"/>
        <end position="361"/>
    </location>
</feature>
<dbReference type="SUPFAM" id="SSF47203">
    <property type="entry name" value="Acyl-CoA dehydrogenase C-terminal domain-like"/>
    <property type="match status" value="1"/>
</dbReference>
<comment type="similarity">
    <text evidence="2">Belongs to the acyl-CoA dehydrogenase family.</text>
</comment>
<evidence type="ECO:0000313" key="10">
    <source>
        <dbReference type="EMBL" id="EQD76909.1"/>
    </source>
</evidence>
<proteinExistence type="inferred from homology"/>
<feature type="compositionally biased region" description="Basic residues" evidence="6">
    <location>
        <begin position="122"/>
        <end position="135"/>
    </location>
</feature>